<proteinExistence type="predicted"/>
<protein>
    <submittedName>
        <fullName evidence="2">Uncharacterized protein</fullName>
    </submittedName>
</protein>
<reference evidence="2" key="1">
    <citation type="submission" date="2018-05" db="EMBL/GenBank/DDBJ databases">
        <authorList>
            <person name="Lanie J.A."/>
            <person name="Ng W.-L."/>
            <person name="Kazmierczak K.M."/>
            <person name="Andrzejewski T.M."/>
            <person name="Davidsen T.M."/>
            <person name="Wayne K.J."/>
            <person name="Tettelin H."/>
            <person name="Glass J.I."/>
            <person name="Rusch D."/>
            <person name="Podicherti R."/>
            <person name="Tsui H.-C.T."/>
            <person name="Winkler M.E."/>
        </authorList>
    </citation>
    <scope>NUCLEOTIDE SEQUENCE</scope>
</reference>
<feature type="region of interest" description="Disordered" evidence="1">
    <location>
        <begin position="77"/>
        <end position="99"/>
    </location>
</feature>
<evidence type="ECO:0000313" key="2">
    <source>
        <dbReference type="EMBL" id="SVC49246.1"/>
    </source>
</evidence>
<sequence length="99" mass="11579">MSRYQTKKKKNPVRAIREFCIECMGGRDNKGSMKLVRECVSKTCALFEFRLGTNPYHKQTLSTEQREERGERLKANLISHERSKKTSEFDLSQTKHTNP</sequence>
<evidence type="ECO:0000256" key="1">
    <source>
        <dbReference type="SAM" id="MobiDB-lite"/>
    </source>
</evidence>
<gene>
    <name evidence="2" type="ORF">METZ01_LOCUS302100</name>
</gene>
<name>A0A382MKH6_9ZZZZ</name>
<dbReference type="AlphaFoldDB" id="A0A382MKH6"/>
<organism evidence="2">
    <name type="scientific">marine metagenome</name>
    <dbReference type="NCBI Taxonomy" id="408172"/>
    <lineage>
        <taxon>unclassified sequences</taxon>
        <taxon>metagenomes</taxon>
        <taxon>ecological metagenomes</taxon>
    </lineage>
</organism>
<accession>A0A382MKH6</accession>
<dbReference type="EMBL" id="UINC01094202">
    <property type="protein sequence ID" value="SVC49246.1"/>
    <property type="molecule type" value="Genomic_DNA"/>
</dbReference>
<feature type="compositionally biased region" description="Basic and acidic residues" evidence="1">
    <location>
        <begin position="77"/>
        <end position="88"/>
    </location>
</feature>
<feature type="compositionally biased region" description="Polar residues" evidence="1">
    <location>
        <begin position="89"/>
        <end position="99"/>
    </location>
</feature>